<dbReference type="EMBL" id="QPFP01000132">
    <property type="protein sequence ID" value="TEB20770.1"/>
    <property type="molecule type" value="Genomic_DNA"/>
</dbReference>
<dbReference type="PANTHER" id="PTHR19959">
    <property type="entry name" value="KINESIN LIGHT CHAIN"/>
    <property type="match status" value="1"/>
</dbReference>
<name>A0A4Y7SGE9_COPMI</name>
<proteinExistence type="predicted"/>
<dbReference type="SUPFAM" id="SSF48452">
    <property type="entry name" value="TPR-like"/>
    <property type="match status" value="2"/>
</dbReference>
<dbReference type="Gene3D" id="1.25.40.10">
    <property type="entry name" value="Tetratricopeptide repeat domain"/>
    <property type="match status" value="5"/>
</dbReference>
<dbReference type="SUPFAM" id="SSF81901">
    <property type="entry name" value="HCP-like"/>
    <property type="match status" value="1"/>
</dbReference>
<evidence type="ECO:0000256" key="1">
    <source>
        <dbReference type="SAM" id="MobiDB-lite"/>
    </source>
</evidence>
<sequence length="2497" mass="273739">MASLRCRGGSAHTLQNKDQFQSDYRSESLTRPSSKLHSRATLDSNVTELWKKDITRSAAQAGKSSIENLRNRALESKRRFNLTEDPADITLAISGFQEVVRLTPSGHEDLPDRMSDLGIALMLRFERSGDLPDINDSIDILQRTVDLTPEAHPDIRFYLGNLGTALRDRFEANGDLPDIDEAISTLKRAVDLTPHGHPELSSWLNNLGVSYHSRFEHLGDLEDNAQAISALQKAVEITSEGDPTLPSWLNSLADSLIARYETIGDLSDLHRAISIQQRAVELTLEEEDVVLPSWVANLGTSLALRFERDGNLSDLTDAISNLRKAVHLTPDDRPNLPLRLTNLALSLQTRFEVIGDLPDIAESISILRRAVELTPEGHPDLPASFTSLGGSLFHKYGRTGSIEDLQDAIISHRGAVKRTVEGHASLPSRLSNLAISLQTHFEATGNLPDLEEAISTMKRAVRLTPERHPDLPLWLNNLGICCHSHFERTGDLRDIAEAISSAQQAVDMTPQDHTDVPRRLINLGMAFEARFTRTGDADDIAEAVSAHRRAVSLTPQGRADLPLRLRKLGDALMLRFESDRDPKDIFEAVSTHRKAVELTPHGHATLHAQLHSLGVSLMRHVGITADKNDITESVSALQSAVKITPLHHAVLPARLHSLGLSLLRCSQATGDTKNLTEGISVFERAIQLTPEGHVDLSVVRNSLGVALRRRSMWSPSYGDLDACVTHFKWAAHSPTGPPRLRLEAATNWARALSYNHPRSTEILAAFDTAIGLLSVNAGLEQTLQSRYARLEDFSGIPLEAAATACRLNRPDKAIEWLEEGRCLIWSQLTDLRTPLDQLRIHDAELAQRITVVSAKLESAASSRGSPHIEMSLSDKISVEAAARSHFELANEWEDLLRMVRSIPGFEDFLQPSSYATLQRYLPPSGSVVVINVTEERCDAIALTADSNDPLHIPLPNFTLEKAHELRRELQSTLEASGVRMREAGQEFPGRALGRFKPKMVSNKIQAVLQTLWTEVVRPILAGLRYLTCGSPEHHMPRIWWCPTGPLSFLPIHCAGVYGIADCESVLDYAISSYIPTVATLIDRVKNDRQIDEGVHGLFLTSQPRVLGAAAIPGTTKEVGSIYAKATGVGVRALKLEGDEVSIVGCLESMEQYGSVHLACHASQNAAEPLQSEFLFHSGSLSLGTVIQRNLKNADLAFLSACQTSAGEEKLSDEAVHLAAGMLAAGYRRVVATMWSISDAYAPDVASDFYEYLLSRREEVQEKGGYRFDGGLSAYALHYAIQALRGRLGHSDESLLAWIPQDYRLLHRINAKDIDIEITLERVETSTDDDAVVWEIGSLWTFGTPPPNDGKGVALVRASPNKWEVGNSVVQLPDAVDGIDCVIRSDEGKWVAFTHVDCSELRLVDVQSETATCFEIETMDPRVRLMISWRAYDEPLENLINAEELPLELDAYGSSFIRRFNNSGDLTDIHKAISAFRRAVELTPPGCEDELHRLSRLGNARARLFERAGNLEDIQAAIGLQTKAINLAPKDNLNLPGWHNNLGNSFQCLFDRTGSLDDIDKAILAQRTAIKLTVDGDPSLPIRLNNLGNSYQARFERTGALDDITGAIEFQQRAVGLTPEDHDGLPIRLNNLGISFRARFDCSGDLEDIAESIGALQAAIQATPVDHAGLPARLTNLGSSFQTRFERDGNFEDITEAISALEIAVKLTPAEHPELSGRHNNLGSSYLARYERAGDALDIEKAISNLRAAVKLSPDGHPKLPGQLNNLANALEAHFEHGADLCTIDEAISCQRMSVELTPGGSAELPTRLNTLANSFLRRFESTELDSDLANAVAAQQQSVDLTPDGHASRPSRLKNLGTILYRKALASGGTIGDMEVAIASFKAAATSMTGSPRIKLQAATSWARCTNQFNPISEEVICAYDAAVGLVSLTAGLEQTIDSRFSHLQQVSGLASEAASIAFRLDRPQKAVEWLEQGRCLVWNQLNNLRTPLDNLRIHDEQLAGRVLDVARALEHSASTRSAITSDMSLSKKISLEGEARSHLSHARQWEGLLEIVRALPGFESFLKPAPFAVLAEHLPESGAVVVINVGEQRCDAVVLRALSEPLHVPLPDFSITKATAYRNNLKNQLHRQGLRMRGEEIIPGDFTQEGECRPTGEPDDSDGEGEIGLIELVDELDLESSLPGARGLARFPKKRGINGDFTRNVLRDVWHEVAKPIIDALGYVVAASPEQVPPRIWWCPTGPLSLLPLHAAGVYGVQGTRSVLDYAVSSYTPTVTAIIDRVKNDHPIAPEKSGLALTCQPKALGASPIPGTTTEVNLLFSKATESGTKALKLEGDEVSVEGWLGYMDHFSNIHLACHGAQNTTDPLQSRFLFHDGPLTLGRIIQSNLQNADLAFLSACQTGVGEERLSDEAVHLAAGMLAAGYRRVVGTMWSIADRYAPDVASDFYQYLWSRREDHTNTGFDGAQSAHALHHAIQRLRARLDASEQSLLAWVPYAHFGY</sequence>
<feature type="region of interest" description="Disordered" evidence="1">
    <location>
        <begin position="1"/>
        <end position="38"/>
    </location>
</feature>
<feature type="compositionally biased region" description="Polar residues" evidence="1">
    <location>
        <begin position="12"/>
        <end position="38"/>
    </location>
</feature>
<dbReference type="InterPro" id="IPR024983">
    <property type="entry name" value="CHAT_dom"/>
</dbReference>
<evidence type="ECO:0000313" key="3">
    <source>
        <dbReference type="EMBL" id="TEB20770.1"/>
    </source>
</evidence>
<dbReference type="Proteomes" id="UP000298030">
    <property type="component" value="Unassembled WGS sequence"/>
</dbReference>
<comment type="caution">
    <text evidence="3">The sequence shown here is derived from an EMBL/GenBank/DDBJ whole genome shotgun (WGS) entry which is preliminary data.</text>
</comment>
<dbReference type="OrthoDB" id="3266086at2759"/>
<feature type="domain" description="CHAT" evidence="2">
    <location>
        <begin position="1005"/>
        <end position="1256"/>
    </location>
</feature>
<protein>
    <recommendedName>
        <fullName evidence="2">CHAT domain-containing protein</fullName>
    </recommendedName>
</protein>
<dbReference type="Pfam" id="PF13374">
    <property type="entry name" value="TPR_10"/>
    <property type="match status" value="1"/>
</dbReference>
<feature type="region of interest" description="Disordered" evidence="1">
    <location>
        <begin position="2142"/>
        <end position="2161"/>
    </location>
</feature>
<feature type="domain" description="CHAT" evidence="2">
    <location>
        <begin position="2203"/>
        <end position="2496"/>
    </location>
</feature>
<dbReference type="InterPro" id="IPR011990">
    <property type="entry name" value="TPR-like_helical_dom_sf"/>
</dbReference>
<evidence type="ECO:0000259" key="2">
    <source>
        <dbReference type="Pfam" id="PF12770"/>
    </source>
</evidence>
<accession>A0A4Y7SGE9</accession>
<reference evidence="3 4" key="1">
    <citation type="journal article" date="2019" name="Nat. Ecol. Evol.">
        <title>Megaphylogeny resolves global patterns of mushroom evolution.</title>
        <authorList>
            <person name="Varga T."/>
            <person name="Krizsan K."/>
            <person name="Foldi C."/>
            <person name="Dima B."/>
            <person name="Sanchez-Garcia M."/>
            <person name="Sanchez-Ramirez S."/>
            <person name="Szollosi G.J."/>
            <person name="Szarkandi J.G."/>
            <person name="Papp V."/>
            <person name="Albert L."/>
            <person name="Andreopoulos W."/>
            <person name="Angelini C."/>
            <person name="Antonin V."/>
            <person name="Barry K.W."/>
            <person name="Bougher N.L."/>
            <person name="Buchanan P."/>
            <person name="Buyck B."/>
            <person name="Bense V."/>
            <person name="Catcheside P."/>
            <person name="Chovatia M."/>
            <person name="Cooper J."/>
            <person name="Damon W."/>
            <person name="Desjardin D."/>
            <person name="Finy P."/>
            <person name="Geml J."/>
            <person name="Haridas S."/>
            <person name="Hughes K."/>
            <person name="Justo A."/>
            <person name="Karasinski D."/>
            <person name="Kautmanova I."/>
            <person name="Kiss B."/>
            <person name="Kocsube S."/>
            <person name="Kotiranta H."/>
            <person name="LaButti K.M."/>
            <person name="Lechner B.E."/>
            <person name="Liimatainen K."/>
            <person name="Lipzen A."/>
            <person name="Lukacs Z."/>
            <person name="Mihaltcheva S."/>
            <person name="Morgado L.N."/>
            <person name="Niskanen T."/>
            <person name="Noordeloos M.E."/>
            <person name="Ohm R.A."/>
            <person name="Ortiz-Santana B."/>
            <person name="Ovrebo C."/>
            <person name="Racz N."/>
            <person name="Riley R."/>
            <person name="Savchenko A."/>
            <person name="Shiryaev A."/>
            <person name="Soop K."/>
            <person name="Spirin V."/>
            <person name="Szebenyi C."/>
            <person name="Tomsovsky M."/>
            <person name="Tulloss R.E."/>
            <person name="Uehling J."/>
            <person name="Grigoriev I.V."/>
            <person name="Vagvolgyi C."/>
            <person name="Papp T."/>
            <person name="Martin F.M."/>
            <person name="Miettinen O."/>
            <person name="Hibbett D.S."/>
            <person name="Nagy L.G."/>
        </authorList>
    </citation>
    <scope>NUCLEOTIDE SEQUENCE [LARGE SCALE GENOMIC DNA]</scope>
    <source>
        <strain evidence="3 4">FP101781</strain>
    </source>
</reference>
<evidence type="ECO:0000313" key="4">
    <source>
        <dbReference type="Proteomes" id="UP000298030"/>
    </source>
</evidence>
<dbReference type="STRING" id="71717.A0A4Y7SGE9"/>
<keyword evidence="4" id="KW-1185">Reference proteome</keyword>
<gene>
    <name evidence="3" type="ORF">FA13DRAFT_1819978</name>
</gene>
<dbReference type="PANTHER" id="PTHR19959:SF119">
    <property type="entry name" value="FUNGAL LIPASE-LIKE DOMAIN-CONTAINING PROTEIN"/>
    <property type="match status" value="1"/>
</dbReference>
<dbReference type="Pfam" id="PF12770">
    <property type="entry name" value="CHAT"/>
    <property type="match status" value="2"/>
</dbReference>
<organism evidence="3 4">
    <name type="scientific">Coprinellus micaceus</name>
    <name type="common">Glistening ink-cap mushroom</name>
    <name type="synonym">Coprinus micaceus</name>
    <dbReference type="NCBI Taxonomy" id="71717"/>
    <lineage>
        <taxon>Eukaryota</taxon>
        <taxon>Fungi</taxon>
        <taxon>Dikarya</taxon>
        <taxon>Basidiomycota</taxon>
        <taxon>Agaricomycotina</taxon>
        <taxon>Agaricomycetes</taxon>
        <taxon>Agaricomycetidae</taxon>
        <taxon>Agaricales</taxon>
        <taxon>Agaricineae</taxon>
        <taxon>Psathyrellaceae</taxon>
        <taxon>Coprinellus</taxon>
    </lineage>
</organism>